<feature type="region of interest" description="Disordered" evidence="1">
    <location>
        <begin position="586"/>
        <end position="655"/>
    </location>
</feature>
<feature type="region of interest" description="Disordered" evidence="1">
    <location>
        <begin position="515"/>
        <end position="568"/>
    </location>
</feature>
<feature type="region of interest" description="Disordered" evidence="1">
    <location>
        <begin position="306"/>
        <end position="344"/>
    </location>
</feature>
<sequence length="758" mass="84792">MAHNANNISAGQIPSPPHPTLSKTLALYNKDRSRSVLVDITASEEAKNKNEKTLADIKNDMRRLGFAGALSAMPGYKIMHHPASHHPYIILGTDNSHVGILCGNNNGIIVRVWKGRFALLEAFPVTIKVEPAWNSIFKGHVDDDFAKRDLLAVSQYNFLRYAVSKPFGRALNKPDPAQLAYGLKKIMTSQDQQWWPDRSRSDDIYRFPEERPAFGPDGATRHITMSPTTSSVIEGNKQVTVNNAGVSQETRHAPEISGSGDGDFEVSLHNNDADVEEFPGDHESILENVSVNTEEVLEDIDMLVDHSSNPLQPATPITTGTNPGDDGPQDDQLQDSPNENSEVQSVLERVRDYVGTEILDLLPDVYSLERYSELEAGSRTDWWPFSFRVGTMTSKDTELECCVYLKCHQNPNFAPSFRLQAFNKGICVKRPRVMKDALKNASSFTLFVSSFQMVEPFNYMVDKEHFKALIRYYFALADEEDIPTHQLPNPGINAKYMNNLLGACNKIAGLRHPELARPIPPLPAPPSADQDTSLTDDDAAEPDHSPLSQPSSDDDNAPALPGRFRHPYGLRGSLVKHRYLTKYFDDKNDRVPRSTPTHTGNRKSGGRKSFPVPGPLSNDPSPTAVPPTVLSLRRREYSQSNVSPSSAPLSSQNTNLAVPLSRHPGREEIEAAFRAVQQRQNDIQRLYQEMIPFQKESHDLLEILHDYTQKGLHRQAMAVHGHLLQVDAEIKQRTDEINQLSKAKNEKYDFIAIQFGWK</sequence>
<organism evidence="2 3">
    <name type="scientific">Massarina eburnea CBS 473.64</name>
    <dbReference type="NCBI Taxonomy" id="1395130"/>
    <lineage>
        <taxon>Eukaryota</taxon>
        <taxon>Fungi</taxon>
        <taxon>Dikarya</taxon>
        <taxon>Ascomycota</taxon>
        <taxon>Pezizomycotina</taxon>
        <taxon>Dothideomycetes</taxon>
        <taxon>Pleosporomycetidae</taxon>
        <taxon>Pleosporales</taxon>
        <taxon>Massarineae</taxon>
        <taxon>Massarinaceae</taxon>
        <taxon>Massarina</taxon>
    </lineage>
</organism>
<dbReference type="AlphaFoldDB" id="A0A6A6RVV3"/>
<evidence type="ECO:0000256" key="1">
    <source>
        <dbReference type="SAM" id="MobiDB-lite"/>
    </source>
</evidence>
<gene>
    <name evidence="2" type="ORF">P280DRAFT_471145</name>
</gene>
<reference evidence="2" key="1">
    <citation type="journal article" date="2020" name="Stud. Mycol.">
        <title>101 Dothideomycetes genomes: a test case for predicting lifestyles and emergence of pathogens.</title>
        <authorList>
            <person name="Haridas S."/>
            <person name="Albert R."/>
            <person name="Binder M."/>
            <person name="Bloem J."/>
            <person name="Labutti K."/>
            <person name="Salamov A."/>
            <person name="Andreopoulos B."/>
            <person name="Baker S."/>
            <person name="Barry K."/>
            <person name="Bills G."/>
            <person name="Bluhm B."/>
            <person name="Cannon C."/>
            <person name="Castanera R."/>
            <person name="Culley D."/>
            <person name="Daum C."/>
            <person name="Ezra D."/>
            <person name="Gonzalez J."/>
            <person name="Henrissat B."/>
            <person name="Kuo A."/>
            <person name="Liang C."/>
            <person name="Lipzen A."/>
            <person name="Lutzoni F."/>
            <person name="Magnuson J."/>
            <person name="Mondo S."/>
            <person name="Nolan M."/>
            <person name="Ohm R."/>
            <person name="Pangilinan J."/>
            <person name="Park H.-J."/>
            <person name="Ramirez L."/>
            <person name="Alfaro M."/>
            <person name="Sun H."/>
            <person name="Tritt A."/>
            <person name="Yoshinaga Y."/>
            <person name="Zwiers L.-H."/>
            <person name="Turgeon B."/>
            <person name="Goodwin S."/>
            <person name="Spatafora J."/>
            <person name="Crous P."/>
            <person name="Grigoriev I."/>
        </authorList>
    </citation>
    <scope>NUCLEOTIDE SEQUENCE</scope>
    <source>
        <strain evidence="2">CBS 473.64</strain>
    </source>
</reference>
<feature type="compositionally biased region" description="Polar residues" evidence="1">
    <location>
        <begin position="1"/>
        <end position="12"/>
    </location>
</feature>
<feature type="region of interest" description="Disordered" evidence="1">
    <location>
        <begin position="1"/>
        <end position="22"/>
    </location>
</feature>
<proteinExistence type="predicted"/>
<feature type="compositionally biased region" description="Low complexity" evidence="1">
    <location>
        <begin position="638"/>
        <end position="653"/>
    </location>
</feature>
<evidence type="ECO:0000313" key="3">
    <source>
        <dbReference type="Proteomes" id="UP000799753"/>
    </source>
</evidence>
<evidence type="ECO:0000313" key="2">
    <source>
        <dbReference type="EMBL" id="KAF2638543.1"/>
    </source>
</evidence>
<dbReference type="EMBL" id="MU006789">
    <property type="protein sequence ID" value="KAF2638543.1"/>
    <property type="molecule type" value="Genomic_DNA"/>
</dbReference>
<protein>
    <submittedName>
        <fullName evidence="2">Uncharacterized protein</fullName>
    </submittedName>
</protein>
<keyword evidence="3" id="KW-1185">Reference proteome</keyword>
<dbReference type="Proteomes" id="UP000799753">
    <property type="component" value="Unassembled WGS sequence"/>
</dbReference>
<accession>A0A6A6RVV3</accession>
<name>A0A6A6RVV3_9PLEO</name>
<feature type="compositionally biased region" description="Low complexity" evidence="1">
    <location>
        <begin position="316"/>
        <end position="326"/>
    </location>
</feature>